<feature type="binding site" evidence="8">
    <location>
        <position position="62"/>
    </location>
    <ligand>
        <name>shikimate</name>
        <dbReference type="ChEBI" id="CHEBI:36208"/>
    </ligand>
</feature>
<keyword evidence="4 8" id="KW-0521">NADP</keyword>
<feature type="domain" description="Quinate/shikimate 5-dehydrogenase/glutamyl-tRNA reductase" evidence="9">
    <location>
        <begin position="111"/>
        <end position="191"/>
    </location>
</feature>
<comment type="caution">
    <text evidence="8">Lacks conserved residue(s) required for the propagation of feature annotation.</text>
</comment>
<comment type="function">
    <text evidence="8">Involved in the biosynthesis of the chorismate, which leads to the biosynthesis of aromatic amino acids. Catalyzes the reversible NADPH linked reduction of 3-dehydroshikimate (DHSA) to yield shikimate (SA).</text>
</comment>
<dbReference type="RefSeq" id="WP_221872079.1">
    <property type="nucleotide sequence ID" value="NZ_JACWFH010000008.1"/>
</dbReference>
<dbReference type="SUPFAM" id="SSF53223">
    <property type="entry name" value="Aminoacid dehydrogenase-like, N-terminal domain"/>
    <property type="match status" value="1"/>
</dbReference>
<evidence type="ECO:0000256" key="8">
    <source>
        <dbReference type="HAMAP-Rule" id="MF_00222"/>
    </source>
</evidence>
<keyword evidence="13" id="KW-1185">Reference proteome</keyword>
<comment type="similarity">
    <text evidence="8">Belongs to the shikimate dehydrogenase family.</text>
</comment>
<evidence type="ECO:0000256" key="1">
    <source>
        <dbReference type="ARBA" id="ARBA00004871"/>
    </source>
</evidence>
<name>A0ABS7K223_9BACI</name>
<evidence type="ECO:0000256" key="6">
    <source>
        <dbReference type="ARBA" id="ARBA00023141"/>
    </source>
</evidence>
<dbReference type="EC" id="1.1.1.25" evidence="2 8"/>
<comment type="pathway">
    <text evidence="1 8">Metabolic intermediate biosynthesis; chorismate biosynthesis; chorismate from D-erythrose 4-phosphate and phosphoenolpyruvate: step 4/7.</text>
</comment>
<feature type="domain" description="SDH C-terminal" evidence="11">
    <location>
        <begin position="241"/>
        <end position="268"/>
    </location>
</feature>
<dbReference type="Gene3D" id="3.40.50.720">
    <property type="entry name" value="NAD(P)-binding Rossmann-like Domain"/>
    <property type="match status" value="1"/>
</dbReference>
<dbReference type="InterPro" id="IPR013708">
    <property type="entry name" value="Shikimate_DH-bd_N"/>
</dbReference>
<reference evidence="12 13" key="1">
    <citation type="submission" date="2020-07" db="EMBL/GenBank/DDBJ databases">
        <title>Fungal Genomes of the International Space Station.</title>
        <authorList>
            <person name="Seuylemezian A."/>
            <person name="Singh N.K."/>
            <person name="Wood J."/>
            <person name="Venkateswaran K."/>
        </authorList>
    </citation>
    <scope>NUCLEOTIDE SEQUENCE [LARGE SCALE GENOMIC DNA]</scope>
    <source>
        <strain evidence="12 13">PL-B2</strain>
    </source>
</reference>
<protein>
    <recommendedName>
        <fullName evidence="2 8">Shikimate dehydrogenase (NADP(+))</fullName>
        <shortName evidence="8">SDH</shortName>
        <ecNumber evidence="2 8">1.1.1.25</ecNumber>
    </recommendedName>
</protein>
<evidence type="ECO:0000313" key="12">
    <source>
        <dbReference type="EMBL" id="MBY0096298.1"/>
    </source>
</evidence>
<proteinExistence type="inferred from homology"/>
<dbReference type="InterPro" id="IPR041121">
    <property type="entry name" value="SDH_C"/>
</dbReference>
<dbReference type="HAMAP" id="MF_00222">
    <property type="entry name" value="Shikimate_DH_AroE"/>
    <property type="match status" value="1"/>
</dbReference>
<feature type="binding site" evidence="8">
    <location>
        <begin position="126"/>
        <end position="130"/>
    </location>
    <ligand>
        <name>NADP(+)</name>
        <dbReference type="ChEBI" id="CHEBI:58349"/>
    </ligand>
</feature>
<feature type="binding site" evidence="8">
    <location>
        <begin position="15"/>
        <end position="17"/>
    </location>
    <ligand>
        <name>shikimate</name>
        <dbReference type="ChEBI" id="CHEBI:36208"/>
    </ligand>
</feature>
<feature type="binding site" evidence="8">
    <location>
        <position position="241"/>
    </location>
    <ligand>
        <name>NADP(+)</name>
        <dbReference type="ChEBI" id="CHEBI:58349"/>
    </ligand>
</feature>
<evidence type="ECO:0000256" key="3">
    <source>
        <dbReference type="ARBA" id="ARBA00022605"/>
    </source>
</evidence>
<evidence type="ECO:0000259" key="10">
    <source>
        <dbReference type="Pfam" id="PF08501"/>
    </source>
</evidence>
<feature type="binding site" evidence="8">
    <location>
        <position position="102"/>
    </location>
    <ligand>
        <name>shikimate</name>
        <dbReference type="ChEBI" id="CHEBI:36208"/>
    </ligand>
</feature>
<accession>A0ABS7K223</accession>
<organism evidence="12 13">
    <name type="scientific">Mesobacillus maritimus</name>
    <dbReference type="NCBI Taxonomy" id="1643336"/>
    <lineage>
        <taxon>Bacteria</taxon>
        <taxon>Bacillati</taxon>
        <taxon>Bacillota</taxon>
        <taxon>Bacilli</taxon>
        <taxon>Bacillales</taxon>
        <taxon>Bacillaceae</taxon>
        <taxon>Mesobacillus</taxon>
    </lineage>
</organism>
<dbReference type="NCBIfam" id="TIGR00507">
    <property type="entry name" value="aroE"/>
    <property type="match status" value="1"/>
</dbReference>
<dbReference type="GO" id="GO:0004764">
    <property type="term" value="F:shikimate 3-dehydrogenase (NADP+) activity"/>
    <property type="evidence" value="ECO:0007669"/>
    <property type="project" value="UniProtKB-EC"/>
</dbReference>
<dbReference type="Pfam" id="PF08501">
    <property type="entry name" value="Shikimate_dh_N"/>
    <property type="match status" value="1"/>
</dbReference>
<dbReference type="InterPro" id="IPR011342">
    <property type="entry name" value="Shikimate_DH"/>
</dbReference>
<keyword evidence="3 8" id="KW-0028">Amino-acid biosynthesis</keyword>
<dbReference type="Gene3D" id="3.40.50.10860">
    <property type="entry name" value="Leucine Dehydrogenase, chain A, domain 1"/>
    <property type="match status" value="1"/>
</dbReference>
<dbReference type="PANTHER" id="PTHR21089">
    <property type="entry name" value="SHIKIMATE DEHYDROGENASE"/>
    <property type="match status" value="1"/>
</dbReference>
<dbReference type="CDD" id="cd01065">
    <property type="entry name" value="NAD_bind_Shikimate_DH"/>
    <property type="match status" value="1"/>
</dbReference>
<evidence type="ECO:0000256" key="2">
    <source>
        <dbReference type="ARBA" id="ARBA00012962"/>
    </source>
</evidence>
<keyword evidence="6 8" id="KW-0057">Aromatic amino acid biosynthesis</keyword>
<evidence type="ECO:0000313" key="13">
    <source>
        <dbReference type="Proteomes" id="UP000769780"/>
    </source>
</evidence>
<feature type="binding site" evidence="8">
    <location>
        <position position="218"/>
    </location>
    <ligand>
        <name>NADP(+)</name>
        <dbReference type="ChEBI" id="CHEBI:58349"/>
    </ligand>
</feature>
<comment type="subunit">
    <text evidence="8">Homodimer.</text>
</comment>
<dbReference type="Proteomes" id="UP000769780">
    <property type="component" value="Unassembled WGS sequence"/>
</dbReference>
<feature type="binding site" evidence="8">
    <location>
        <position position="220"/>
    </location>
    <ligand>
        <name>shikimate</name>
        <dbReference type="ChEBI" id="CHEBI:36208"/>
    </ligand>
</feature>
<dbReference type="NCBIfam" id="NF001319">
    <property type="entry name" value="PRK00258.3-3"/>
    <property type="match status" value="1"/>
</dbReference>
<comment type="catalytic activity">
    <reaction evidence="7 8">
        <text>shikimate + NADP(+) = 3-dehydroshikimate + NADPH + H(+)</text>
        <dbReference type="Rhea" id="RHEA:17737"/>
        <dbReference type="ChEBI" id="CHEBI:15378"/>
        <dbReference type="ChEBI" id="CHEBI:16630"/>
        <dbReference type="ChEBI" id="CHEBI:36208"/>
        <dbReference type="ChEBI" id="CHEBI:57783"/>
        <dbReference type="ChEBI" id="CHEBI:58349"/>
        <dbReference type="EC" id="1.1.1.25"/>
    </reaction>
</comment>
<dbReference type="InterPro" id="IPR046346">
    <property type="entry name" value="Aminoacid_DH-like_N_sf"/>
</dbReference>
<sequence>MKKLYGVMGDPISHSMSPVMMNDLFDLYEMDAAYVPFHVTSDGLETAVKGLKAIGVAGFNVTVPHKTDIMPLLDEIDPLAKAIGAVNTVKNQEGKLIGYNTDGRGYVRGLKEEIPSLSGQTVLMIGAGGAARGIYFSMAEAGVKRIDICNRTPAKAVELMKTCPFPVETEVFTIEKAEERLEQYDLLIQTTLIGMAPNIEEAPLSLKGIKPASFASDIIYNPLETKFLKEASSAGARTQNGIEMFVYQGALAFEIWTGLFPDTERMKENVLKQLGGYPC</sequence>
<gene>
    <name evidence="8 12" type="primary">aroE</name>
    <name evidence="12" type="ORF">H0185_05700</name>
</gene>
<dbReference type="InterPro" id="IPR022893">
    <property type="entry name" value="Shikimate_DH_fam"/>
</dbReference>
<dbReference type="InterPro" id="IPR036291">
    <property type="entry name" value="NAD(P)-bd_dom_sf"/>
</dbReference>
<feature type="binding site" evidence="8">
    <location>
        <position position="248"/>
    </location>
    <ligand>
        <name>shikimate</name>
        <dbReference type="ChEBI" id="CHEBI:36208"/>
    </ligand>
</feature>
<dbReference type="Pfam" id="PF18317">
    <property type="entry name" value="SDH_C"/>
    <property type="match status" value="1"/>
</dbReference>
<feature type="binding site" evidence="8">
    <location>
        <begin position="150"/>
        <end position="155"/>
    </location>
    <ligand>
        <name>NADP(+)</name>
        <dbReference type="ChEBI" id="CHEBI:58349"/>
    </ligand>
</feature>
<comment type="caution">
    <text evidence="12">The sequence shown here is derived from an EMBL/GenBank/DDBJ whole genome shotgun (WGS) entry which is preliminary data.</text>
</comment>
<evidence type="ECO:0000256" key="7">
    <source>
        <dbReference type="ARBA" id="ARBA00049442"/>
    </source>
</evidence>
<dbReference type="PANTHER" id="PTHR21089:SF1">
    <property type="entry name" value="BIFUNCTIONAL 3-DEHYDROQUINATE DEHYDRATASE_SHIKIMATE DEHYDROGENASE, CHLOROPLASTIC"/>
    <property type="match status" value="1"/>
</dbReference>
<dbReference type="EMBL" id="JACWFH010000008">
    <property type="protein sequence ID" value="MBY0096298.1"/>
    <property type="molecule type" value="Genomic_DNA"/>
</dbReference>
<evidence type="ECO:0000256" key="5">
    <source>
        <dbReference type="ARBA" id="ARBA00023002"/>
    </source>
</evidence>
<keyword evidence="5 8" id="KW-0560">Oxidoreductase</keyword>
<feature type="domain" description="Shikimate dehydrogenase substrate binding N-terminal" evidence="10">
    <location>
        <begin position="7"/>
        <end position="89"/>
    </location>
</feature>
<evidence type="ECO:0000259" key="9">
    <source>
        <dbReference type="Pfam" id="PF01488"/>
    </source>
</evidence>
<dbReference type="Pfam" id="PF01488">
    <property type="entry name" value="Shikimate_DH"/>
    <property type="match status" value="1"/>
</dbReference>
<evidence type="ECO:0000259" key="11">
    <source>
        <dbReference type="Pfam" id="PF18317"/>
    </source>
</evidence>
<evidence type="ECO:0000256" key="4">
    <source>
        <dbReference type="ARBA" id="ARBA00022857"/>
    </source>
</evidence>
<feature type="binding site" evidence="8">
    <location>
        <position position="87"/>
    </location>
    <ligand>
        <name>shikimate</name>
        <dbReference type="ChEBI" id="CHEBI:36208"/>
    </ligand>
</feature>
<dbReference type="SUPFAM" id="SSF51735">
    <property type="entry name" value="NAD(P)-binding Rossmann-fold domains"/>
    <property type="match status" value="1"/>
</dbReference>
<dbReference type="InterPro" id="IPR006151">
    <property type="entry name" value="Shikm_DH/Glu-tRNA_Rdtase"/>
</dbReference>
<feature type="active site" description="Proton acceptor" evidence="8">
    <location>
        <position position="66"/>
    </location>
</feature>